<gene>
    <name evidence="1" type="ORF">GCM10007359_22060</name>
</gene>
<evidence type="ECO:0000313" key="2">
    <source>
        <dbReference type="Proteomes" id="UP000600171"/>
    </source>
</evidence>
<dbReference type="EMBL" id="BMDC01000005">
    <property type="protein sequence ID" value="GGH67187.1"/>
    <property type="molecule type" value="Genomic_DNA"/>
</dbReference>
<keyword evidence="2" id="KW-1185">Reference proteome</keyword>
<sequence>MLCGRSKTSWQGAFRSGLSFVFDVDADADAEADKEAEGSLLEISSGLVAPREVGDSELGLREEDRETARLLLGGFSRFIGARLYEE</sequence>
<organism evidence="1 2">
    <name type="scientific">Rothia aerolata</name>
    <dbReference type="NCBI Taxonomy" id="1812262"/>
    <lineage>
        <taxon>Bacteria</taxon>
        <taxon>Bacillati</taxon>
        <taxon>Actinomycetota</taxon>
        <taxon>Actinomycetes</taxon>
        <taxon>Micrococcales</taxon>
        <taxon>Micrococcaceae</taxon>
        <taxon>Rothia</taxon>
    </lineage>
</organism>
<comment type="caution">
    <text evidence="1">The sequence shown here is derived from an EMBL/GenBank/DDBJ whole genome shotgun (WGS) entry which is preliminary data.</text>
</comment>
<proteinExistence type="predicted"/>
<name>A0A917MW05_9MICC</name>
<evidence type="ECO:0000313" key="1">
    <source>
        <dbReference type="EMBL" id="GGH67187.1"/>
    </source>
</evidence>
<dbReference type="RefSeq" id="WP_188360430.1">
    <property type="nucleotide sequence ID" value="NZ_BMDC01000005.1"/>
</dbReference>
<accession>A0A917MW05</accession>
<dbReference type="AlphaFoldDB" id="A0A917MW05"/>
<dbReference type="Proteomes" id="UP000600171">
    <property type="component" value="Unassembled WGS sequence"/>
</dbReference>
<reference evidence="1 2" key="1">
    <citation type="journal article" date="2014" name="Int. J. Syst. Evol. Microbiol.">
        <title>Complete genome sequence of Corynebacterium casei LMG S-19264T (=DSM 44701T), isolated from a smear-ripened cheese.</title>
        <authorList>
            <consortium name="US DOE Joint Genome Institute (JGI-PGF)"/>
            <person name="Walter F."/>
            <person name="Albersmeier A."/>
            <person name="Kalinowski J."/>
            <person name="Ruckert C."/>
        </authorList>
    </citation>
    <scope>NUCLEOTIDE SEQUENCE [LARGE SCALE GENOMIC DNA]</scope>
    <source>
        <strain evidence="1 2">CCM 8669</strain>
    </source>
</reference>
<protein>
    <submittedName>
        <fullName evidence="1">Uncharacterized protein</fullName>
    </submittedName>
</protein>